<dbReference type="PROSITE" id="PS51173">
    <property type="entry name" value="CBM2"/>
    <property type="match status" value="1"/>
</dbReference>
<name>A0ABM8G3Y5_9CELL</name>
<dbReference type="InterPro" id="IPR011050">
    <property type="entry name" value="Pectin_lyase_fold/virulence"/>
</dbReference>
<organism evidence="4 5">
    <name type="scientific">Paraoerskovia sediminicola</name>
    <dbReference type="NCBI Taxonomy" id="1138587"/>
    <lineage>
        <taxon>Bacteria</taxon>
        <taxon>Bacillati</taxon>
        <taxon>Actinomycetota</taxon>
        <taxon>Actinomycetes</taxon>
        <taxon>Micrococcales</taxon>
        <taxon>Cellulomonadaceae</taxon>
        <taxon>Paraoerskovia</taxon>
    </lineage>
</organism>
<dbReference type="InterPro" id="IPR012334">
    <property type="entry name" value="Pectin_lyas_fold"/>
</dbReference>
<feature type="domain" description="CBM2" evidence="3">
    <location>
        <begin position="175"/>
        <end position="286"/>
    </location>
</feature>
<dbReference type="Proteomes" id="UP001321475">
    <property type="component" value="Chromosome"/>
</dbReference>
<dbReference type="SUPFAM" id="SSF49384">
    <property type="entry name" value="Carbohydrate-binding domain"/>
    <property type="match status" value="1"/>
</dbReference>
<dbReference type="Gene3D" id="2.60.40.290">
    <property type="match status" value="1"/>
</dbReference>
<dbReference type="SMART" id="SM00637">
    <property type="entry name" value="CBD_II"/>
    <property type="match status" value="1"/>
</dbReference>
<dbReference type="SUPFAM" id="SSF51126">
    <property type="entry name" value="Pectin lyase-like"/>
    <property type="match status" value="1"/>
</dbReference>
<evidence type="ECO:0000313" key="4">
    <source>
        <dbReference type="EMBL" id="BDZ42799.1"/>
    </source>
</evidence>
<reference evidence="5" key="1">
    <citation type="journal article" date="2019" name="Int. J. Syst. Evol. Microbiol.">
        <title>The Global Catalogue of Microorganisms (GCM) 10K type strain sequencing project: providing services to taxonomists for standard genome sequencing and annotation.</title>
        <authorList>
            <consortium name="The Broad Institute Genomics Platform"/>
            <consortium name="The Broad Institute Genome Sequencing Center for Infectious Disease"/>
            <person name="Wu L."/>
            <person name="Ma J."/>
        </authorList>
    </citation>
    <scope>NUCLEOTIDE SEQUENCE [LARGE SCALE GENOMIC DNA]</scope>
    <source>
        <strain evidence="5">NBRC 108565</strain>
    </source>
</reference>
<evidence type="ECO:0000313" key="5">
    <source>
        <dbReference type="Proteomes" id="UP001321475"/>
    </source>
</evidence>
<keyword evidence="5" id="KW-1185">Reference proteome</keyword>
<proteinExistence type="predicted"/>
<evidence type="ECO:0000256" key="2">
    <source>
        <dbReference type="ARBA" id="ARBA00023295"/>
    </source>
</evidence>
<dbReference type="InterPro" id="IPR008965">
    <property type="entry name" value="CBM2/CBM3_carb-bd_dom_sf"/>
</dbReference>
<sequence>MTRGVFAHDTVQTPLLGNGLAIYGGDSNEVADNVVRDTLTAAAGVAISTRFNPVPFSGTTVAERNTLIRTGGWEPNWNTSFGAIWVFSDTSAITTPVIIRDTKILDSTYEGLLISGGLEVDGLRIEDTVIENTGSFGVATRAPGKRYFANTVLSGVQDNQAWYWPEDEGGNYGLFEALPEVCEVTSVVHGVWPGGFNAQVTLKNTGDEAVEGWELGWHLDSGESVAKHWSADVAQDGDRVSASNLSWNRVVEPGQSVTFGYTGRTNDADVTAPDAFTMDGIPCQAG</sequence>
<dbReference type="EMBL" id="AP027729">
    <property type="protein sequence ID" value="BDZ42799.1"/>
    <property type="molecule type" value="Genomic_DNA"/>
</dbReference>
<evidence type="ECO:0000259" key="3">
    <source>
        <dbReference type="PROSITE" id="PS51173"/>
    </source>
</evidence>
<dbReference type="InterPro" id="IPR001919">
    <property type="entry name" value="CBD2"/>
</dbReference>
<protein>
    <recommendedName>
        <fullName evidence="3">CBM2 domain-containing protein</fullName>
    </recommendedName>
</protein>
<accession>A0ABM8G3Y5</accession>
<dbReference type="Gene3D" id="2.160.20.10">
    <property type="entry name" value="Single-stranded right-handed beta-helix, Pectin lyase-like"/>
    <property type="match status" value="1"/>
</dbReference>
<evidence type="ECO:0000256" key="1">
    <source>
        <dbReference type="ARBA" id="ARBA00022801"/>
    </source>
</evidence>
<gene>
    <name evidence="4" type="ORF">GCM10025865_20980</name>
</gene>
<dbReference type="InterPro" id="IPR012291">
    <property type="entry name" value="CBM2_carb-bd_dom_sf"/>
</dbReference>
<keyword evidence="2" id="KW-0326">Glycosidase</keyword>
<keyword evidence="1" id="KW-0378">Hydrolase</keyword>
<dbReference type="Pfam" id="PF00553">
    <property type="entry name" value="CBM_2"/>
    <property type="match status" value="1"/>
</dbReference>